<feature type="domain" description="NmrA-like" evidence="4">
    <location>
        <begin position="4"/>
        <end position="316"/>
    </location>
</feature>
<evidence type="ECO:0000313" key="5">
    <source>
        <dbReference type="EMBL" id="KAK7437380.1"/>
    </source>
</evidence>
<accession>A0ABR1INK3</accession>
<comment type="similarity">
    <text evidence="1">Belongs to the NmrA-type oxidoreductase family. Isoflavone reductase subfamily.</text>
</comment>
<evidence type="ECO:0000259" key="4">
    <source>
        <dbReference type="Pfam" id="PF05368"/>
    </source>
</evidence>
<proteinExistence type="inferred from homology"/>
<dbReference type="SUPFAM" id="SSF51735">
    <property type="entry name" value="NAD(P)-binding Rossmann-fold domains"/>
    <property type="match status" value="1"/>
</dbReference>
<dbReference type="InterPro" id="IPR036291">
    <property type="entry name" value="NAD(P)-bd_dom_sf"/>
</dbReference>
<comment type="caution">
    <text evidence="5">The sequence shown here is derived from an EMBL/GenBank/DDBJ whole genome shotgun (WGS) entry which is preliminary data.</text>
</comment>
<sequence>MVRSQRIAVAGGTGHIGLHVVEGLLSLKATVPSLHVIILSRGVGPASITFAGFSAPIIAVDYSNALSIENVLREHKVDTVISALAGDADVFDVAQENLLSAALNVPTVYRFAPSELSVDSETVDSVTLYVKKRPILKRLRDVKLTRSQAGVVFEFTKFVTGLAMNYLVSGNPKSNGVDALGHMPPLGFVFDTAKGIAEIPGDGSALLWTTRIQEMGDFVAHVTQLDVWPEQVELVGDIRSLNEVKELLEQVLGRKLQTTYVSKEELRSRMNHAATSILENILYEGLLSFANGEMKRGETYPELKDQIKPMGLEEFLRMWWT</sequence>
<dbReference type="PANTHER" id="PTHR47706">
    <property type="entry name" value="NMRA-LIKE FAMILY PROTEIN"/>
    <property type="match status" value="1"/>
</dbReference>
<evidence type="ECO:0000256" key="1">
    <source>
        <dbReference type="ARBA" id="ARBA00005725"/>
    </source>
</evidence>
<keyword evidence="3" id="KW-0560">Oxidoreductase</keyword>
<dbReference type="Gene3D" id="3.90.25.10">
    <property type="entry name" value="UDP-galactose 4-epimerase, domain 1"/>
    <property type="match status" value="1"/>
</dbReference>
<dbReference type="InterPro" id="IPR051609">
    <property type="entry name" value="NmrA/Isoflavone_reductase-like"/>
</dbReference>
<evidence type="ECO:0000256" key="2">
    <source>
        <dbReference type="ARBA" id="ARBA00022857"/>
    </source>
</evidence>
<keyword evidence="2" id="KW-0521">NADP</keyword>
<dbReference type="Proteomes" id="UP001498398">
    <property type="component" value="Unassembled WGS sequence"/>
</dbReference>
<dbReference type="Pfam" id="PF05368">
    <property type="entry name" value="NmrA"/>
    <property type="match status" value="1"/>
</dbReference>
<evidence type="ECO:0000256" key="3">
    <source>
        <dbReference type="ARBA" id="ARBA00023002"/>
    </source>
</evidence>
<gene>
    <name evidence="5" type="ORF">VKT23_018625</name>
</gene>
<dbReference type="Gene3D" id="3.40.50.720">
    <property type="entry name" value="NAD(P)-binding Rossmann-like Domain"/>
    <property type="match status" value="1"/>
</dbReference>
<evidence type="ECO:0000313" key="6">
    <source>
        <dbReference type="Proteomes" id="UP001498398"/>
    </source>
</evidence>
<dbReference type="InterPro" id="IPR008030">
    <property type="entry name" value="NmrA-like"/>
</dbReference>
<reference evidence="5 6" key="1">
    <citation type="submission" date="2024-01" db="EMBL/GenBank/DDBJ databases">
        <title>A draft genome for the cacao thread blight pathogen Marasmiellus scandens.</title>
        <authorList>
            <person name="Baruah I.K."/>
            <person name="Leung J."/>
            <person name="Bukari Y."/>
            <person name="Amoako-Attah I."/>
            <person name="Meinhardt L.W."/>
            <person name="Bailey B.A."/>
            <person name="Cohen S.P."/>
        </authorList>
    </citation>
    <scope>NUCLEOTIDE SEQUENCE [LARGE SCALE GENOMIC DNA]</scope>
    <source>
        <strain evidence="5 6">GH-19</strain>
    </source>
</reference>
<dbReference type="EMBL" id="JBANRG010000086">
    <property type="protein sequence ID" value="KAK7437380.1"/>
    <property type="molecule type" value="Genomic_DNA"/>
</dbReference>
<organism evidence="5 6">
    <name type="scientific">Marasmiellus scandens</name>
    <dbReference type="NCBI Taxonomy" id="2682957"/>
    <lineage>
        <taxon>Eukaryota</taxon>
        <taxon>Fungi</taxon>
        <taxon>Dikarya</taxon>
        <taxon>Basidiomycota</taxon>
        <taxon>Agaricomycotina</taxon>
        <taxon>Agaricomycetes</taxon>
        <taxon>Agaricomycetidae</taxon>
        <taxon>Agaricales</taxon>
        <taxon>Marasmiineae</taxon>
        <taxon>Omphalotaceae</taxon>
        <taxon>Marasmiellus</taxon>
    </lineage>
</organism>
<protein>
    <recommendedName>
        <fullName evidence="4">NmrA-like domain-containing protein</fullName>
    </recommendedName>
</protein>
<keyword evidence="6" id="KW-1185">Reference proteome</keyword>
<name>A0ABR1INK3_9AGAR</name>
<dbReference type="PANTHER" id="PTHR47706:SF4">
    <property type="entry name" value="NMRA-LIKE DOMAIN-CONTAINING PROTEIN"/>
    <property type="match status" value="1"/>
</dbReference>